<evidence type="ECO:0000313" key="3">
    <source>
        <dbReference type="Proteomes" id="UP000552097"/>
    </source>
</evidence>
<feature type="region of interest" description="Disordered" evidence="1">
    <location>
        <begin position="83"/>
        <end position="138"/>
    </location>
</feature>
<name>A0A7W9HI26_9PSEU</name>
<dbReference type="Proteomes" id="UP000552097">
    <property type="component" value="Unassembled WGS sequence"/>
</dbReference>
<protein>
    <submittedName>
        <fullName evidence="2">Uncharacterized protein</fullName>
    </submittedName>
</protein>
<comment type="caution">
    <text evidence="2">The sequence shown here is derived from an EMBL/GenBank/DDBJ whole genome shotgun (WGS) entry which is preliminary data.</text>
</comment>
<reference evidence="2 3" key="1">
    <citation type="submission" date="2020-08" db="EMBL/GenBank/DDBJ databases">
        <title>Sequencing the genomes of 1000 actinobacteria strains.</title>
        <authorList>
            <person name="Klenk H.-P."/>
        </authorList>
    </citation>
    <scope>NUCLEOTIDE SEQUENCE [LARGE SCALE GENOMIC DNA]</scope>
    <source>
        <strain evidence="2 3">DSM 45486</strain>
    </source>
</reference>
<sequence length="138" mass="14910">MTKAQRIVAAWANLPAPELTDQVRLLVKARDAASRGVWSVVSENPVIAARVRGALAGLKAEYRGHRDEAMWLVWIAQVQQQLNAPPPAPVSAPAKAARADDVTPDDGPTPEEWAAQHETAPRPPSDAPPVLFQEPSMK</sequence>
<proteinExistence type="predicted"/>
<dbReference type="AlphaFoldDB" id="A0A7W9HI26"/>
<gene>
    <name evidence="2" type="ORF">F4560_002452</name>
</gene>
<evidence type="ECO:0000313" key="2">
    <source>
        <dbReference type="EMBL" id="MBB5802684.1"/>
    </source>
</evidence>
<accession>A0A7W9HI26</accession>
<evidence type="ECO:0000256" key="1">
    <source>
        <dbReference type="SAM" id="MobiDB-lite"/>
    </source>
</evidence>
<organism evidence="2 3">
    <name type="scientific">Saccharothrix ecbatanensis</name>
    <dbReference type="NCBI Taxonomy" id="1105145"/>
    <lineage>
        <taxon>Bacteria</taxon>
        <taxon>Bacillati</taxon>
        <taxon>Actinomycetota</taxon>
        <taxon>Actinomycetes</taxon>
        <taxon>Pseudonocardiales</taxon>
        <taxon>Pseudonocardiaceae</taxon>
        <taxon>Saccharothrix</taxon>
    </lineage>
</organism>
<dbReference type="RefSeq" id="WP_184919544.1">
    <property type="nucleotide sequence ID" value="NZ_JACHMO010000001.1"/>
</dbReference>
<dbReference type="EMBL" id="JACHMO010000001">
    <property type="protein sequence ID" value="MBB5802684.1"/>
    <property type="molecule type" value="Genomic_DNA"/>
</dbReference>
<keyword evidence="3" id="KW-1185">Reference proteome</keyword>